<sequence length="300" mass="32480">MIGVGVLAGLALLAVACAGEGGAAERVAEAAEATGDETARLSFEVETEGGPDMAGPMTMDGEGEIDFAEHRMTMRTDLGAMMGAPGQDGMDEMEMRMIDTTMYMRMGDMGEMMGLDAEWIRLDPEAMGVDPAALMDAQPDWDPGAQLAVLKEAASEVEEVGEEEVRGESATRYAMVADLAEVSLEDIDDPDTRAALEEQMDVTGFDELPIDVWVDEQERVVRMEMTVDFSDVDPEELAPDALPDEGPEQADVDAMVDEMADMTQTTRMEFHDFGADVDIEEPEDAVDFEEAFGEMPGADF</sequence>
<proteinExistence type="predicted"/>
<evidence type="ECO:0008006" key="4">
    <source>
        <dbReference type="Google" id="ProtNLM"/>
    </source>
</evidence>
<dbReference type="SUPFAM" id="SSF89392">
    <property type="entry name" value="Prokaryotic lipoproteins and lipoprotein localization factors"/>
    <property type="match status" value="1"/>
</dbReference>
<feature type="signal peptide" evidence="1">
    <location>
        <begin position="1"/>
        <end position="18"/>
    </location>
</feature>
<dbReference type="OrthoDB" id="3427828at2"/>
<feature type="chain" id="PRO_5039478201" description="LppX_LprAFG lipoprotein" evidence="1">
    <location>
        <begin position="19"/>
        <end position="300"/>
    </location>
</feature>
<keyword evidence="1" id="KW-0732">Signal</keyword>
<reference evidence="2 3" key="1">
    <citation type="submission" date="2019-01" db="EMBL/GenBank/DDBJ databases">
        <title>Egibacter rhizosphaerae EGI 80759T.</title>
        <authorList>
            <person name="Chen D.-D."/>
            <person name="Tian Y."/>
            <person name="Jiao J.-Y."/>
            <person name="Zhang X.-T."/>
            <person name="Zhang Y.-G."/>
            <person name="Zhang Y."/>
            <person name="Xiao M."/>
            <person name="Shu W.-S."/>
            <person name="Li W.-J."/>
        </authorList>
    </citation>
    <scope>NUCLEOTIDE SEQUENCE [LARGE SCALE GENOMIC DNA]</scope>
    <source>
        <strain evidence="2 3">EGI 80759</strain>
    </source>
</reference>
<organism evidence="2 3">
    <name type="scientific">Egibacter rhizosphaerae</name>
    <dbReference type="NCBI Taxonomy" id="1670831"/>
    <lineage>
        <taxon>Bacteria</taxon>
        <taxon>Bacillati</taxon>
        <taxon>Actinomycetota</taxon>
        <taxon>Nitriliruptoria</taxon>
        <taxon>Egibacterales</taxon>
        <taxon>Egibacteraceae</taxon>
        <taxon>Egibacter</taxon>
    </lineage>
</organism>
<dbReference type="InterPro" id="IPR029046">
    <property type="entry name" value="LolA/LolB/LppX"/>
</dbReference>
<accession>A0A411YBH2</accession>
<keyword evidence="3" id="KW-1185">Reference proteome</keyword>
<dbReference type="EMBL" id="CP036402">
    <property type="protein sequence ID" value="QBI18603.1"/>
    <property type="molecule type" value="Genomic_DNA"/>
</dbReference>
<dbReference type="Gene3D" id="2.50.20.20">
    <property type="match status" value="1"/>
</dbReference>
<dbReference type="AlphaFoldDB" id="A0A411YBH2"/>
<dbReference type="RefSeq" id="WP_131153601.1">
    <property type="nucleotide sequence ID" value="NZ_CP036402.1"/>
</dbReference>
<name>A0A411YBH2_9ACTN</name>
<evidence type="ECO:0000256" key="1">
    <source>
        <dbReference type="SAM" id="SignalP"/>
    </source>
</evidence>
<evidence type="ECO:0000313" key="3">
    <source>
        <dbReference type="Proteomes" id="UP000291469"/>
    </source>
</evidence>
<gene>
    <name evidence="2" type="ORF">ER308_02830</name>
</gene>
<dbReference type="Proteomes" id="UP000291469">
    <property type="component" value="Chromosome"/>
</dbReference>
<protein>
    <recommendedName>
        <fullName evidence="4">LppX_LprAFG lipoprotein</fullName>
    </recommendedName>
</protein>
<evidence type="ECO:0000313" key="2">
    <source>
        <dbReference type="EMBL" id="QBI18603.1"/>
    </source>
</evidence>
<dbReference type="KEGG" id="erz:ER308_02830"/>